<dbReference type="Gene3D" id="1.10.357.10">
    <property type="entry name" value="Tetracycline Repressor, domain 2"/>
    <property type="match status" value="1"/>
</dbReference>
<dbReference type="GO" id="GO:0003700">
    <property type="term" value="F:DNA-binding transcription factor activity"/>
    <property type="evidence" value="ECO:0007669"/>
    <property type="project" value="TreeGrafter"/>
</dbReference>
<dbReference type="PANTHER" id="PTHR30055:SF226">
    <property type="entry name" value="HTH-TYPE TRANSCRIPTIONAL REGULATOR PKSA"/>
    <property type="match status" value="1"/>
</dbReference>
<keyword evidence="3 5" id="KW-0238">DNA-binding</keyword>
<dbReference type="SUPFAM" id="SSF48498">
    <property type="entry name" value="Tetracyclin repressor-like, C-terminal domain"/>
    <property type="match status" value="1"/>
</dbReference>
<keyword evidence="9" id="KW-1185">Reference proteome</keyword>
<dbReference type="EMBL" id="BMMD01000023">
    <property type="protein sequence ID" value="GGJ91184.1"/>
    <property type="molecule type" value="Genomic_DNA"/>
</dbReference>
<dbReference type="InterPro" id="IPR001647">
    <property type="entry name" value="HTH_TetR"/>
</dbReference>
<evidence type="ECO:0000256" key="5">
    <source>
        <dbReference type="PROSITE-ProRule" id="PRU00335"/>
    </source>
</evidence>
<dbReference type="PROSITE" id="PS50977">
    <property type="entry name" value="HTH_TETR_2"/>
    <property type="match status" value="1"/>
</dbReference>
<accession>A0A917PTQ5</accession>
<dbReference type="RefSeq" id="WP_188744414.1">
    <property type="nucleotide sequence ID" value="NZ_BAABFW010000013.1"/>
</dbReference>
<evidence type="ECO:0000256" key="4">
    <source>
        <dbReference type="ARBA" id="ARBA00023163"/>
    </source>
</evidence>
<feature type="domain" description="HTH tetR-type" evidence="7">
    <location>
        <begin position="33"/>
        <end position="93"/>
    </location>
</feature>
<keyword evidence="1" id="KW-0678">Repressor</keyword>
<sequence length="221" mass="24025">MERADAGAGGTQADGASVVRPARGTRGSYAKGQAKRQEIVDAALVVFGRHGFHSGSLREIAKRVNLTPAGLMHHFASKEELFTEVLRQRDARVQAAAGDVSEFTLLEQVRKVVAYNQTTRGLTSLYTVISAEATDTEHPAHEDFARRYAESAASASDVLADAQRDGLIRSDIDTAHAARLISAVMDGLQQQWLLDDSVDMTALFDEFVRGYLLDPRVDSGH</sequence>
<dbReference type="Pfam" id="PF13977">
    <property type="entry name" value="TetR_C_6"/>
    <property type="match status" value="1"/>
</dbReference>
<dbReference type="SUPFAM" id="SSF46689">
    <property type="entry name" value="Homeodomain-like"/>
    <property type="match status" value="1"/>
</dbReference>
<keyword evidence="2" id="KW-0805">Transcription regulation</keyword>
<evidence type="ECO:0000313" key="9">
    <source>
        <dbReference type="Proteomes" id="UP000636956"/>
    </source>
</evidence>
<evidence type="ECO:0000313" key="8">
    <source>
        <dbReference type="EMBL" id="GGJ91184.1"/>
    </source>
</evidence>
<protein>
    <submittedName>
        <fullName evidence="8">TetR family transcriptional regulator</fullName>
    </submittedName>
</protein>
<organism evidence="8 9">
    <name type="scientific">Agromyces bauzanensis</name>
    <dbReference type="NCBI Taxonomy" id="1308924"/>
    <lineage>
        <taxon>Bacteria</taxon>
        <taxon>Bacillati</taxon>
        <taxon>Actinomycetota</taxon>
        <taxon>Actinomycetes</taxon>
        <taxon>Micrococcales</taxon>
        <taxon>Microbacteriaceae</taxon>
        <taxon>Agromyces</taxon>
    </lineage>
</organism>
<evidence type="ECO:0000259" key="7">
    <source>
        <dbReference type="PROSITE" id="PS50977"/>
    </source>
</evidence>
<dbReference type="InterPro" id="IPR039538">
    <property type="entry name" value="BetI_C"/>
</dbReference>
<name>A0A917PTQ5_9MICO</name>
<dbReference type="InterPro" id="IPR050109">
    <property type="entry name" value="HTH-type_TetR-like_transc_reg"/>
</dbReference>
<dbReference type="PRINTS" id="PR00455">
    <property type="entry name" value="HTHTETR"/>
</dbReference>
<gene>
    <name evidence="8" type="ORF">GCM10011372_32110</name>
</gene>
<dbReference type="GO" id="GO:0000976">
    <property type="term" value="F:transcription cis-regulatory region binding"/>
    <property type="evidence" value="ECO:0007669"/>
    <property type="project" value="TreeGrafter"/>
</dbReference>
<feature type="DNA-binding region" description="H-T-H motif" evidence="5">
    <location>
        <begin position="56"/>
        <end position="75"/>
    </location>
</feature>
<evidence type="ECO:0000256" key="2">
    <source>
        <dbReference type="ARBA" id="ARBA00023015"/>
    </source>
</evidence>
<dbReference type="Proteomes" id="UP000636956">
    <property type="component" value="Unassembled WGS sequence"/>
</dbReference>
<keyword evidence="4" id="KW-0804">Transcription</keyword>
<comment type="caution">
    <text evidence="8">The sequence shown here is derived from an EMBL/GenBank/DDBJ whole genome shotgun (WGS) entry which is preliminary data.</text>
</comment>
<dbReference type="InterPro" id="IPR009057">
    <property type="entry name" value="Homeodomain-like_sf"/>
</dbReference>
<dbReference type="AlphaFoldDB" id="A0A917PTQ5"/>
<evidence type="ECO:0000256" key="6">
    <source>
        <dbReference type="SAM" id="MobiDB-lite"/>
    </source>
</evidence>
<dbReference type="PANTHER" id="PTHR30055">
    <property type="entry name" value="HTH-TYPE TRANSCRIPTIONAL REGULATOR RUTR"/>
    <property type="match status" value="1"/>
</dbReference>
<proteinExistence type="predicted"/>
<dbReference type="Pfam" id="PF00440">
    <property type="entry name" value="TetR_N"/>
    <property type="match status" value="1"/>
</dbReference>
<reference evidence="8" key="2">
    <citation type="submission" date="2020-09" db="EMBL/GenBank/DDBJ databases">
        <authorList>
            <person name="Sun Q."/>
            <person name="Zhou Y."/>
        </authorList>
    </citation>
    <scope>NUCLEOTIDE SEQUENCE</scope>
    <source>
        <strain evidence="8">CGMCC 1.8984</strain>
    </source>
</reference>
<reference evidence="8" key="1">
    <citation type="journal article" date="2014" name="Int. J. Syst. Evol. Microbiol.">
        <title>Complete genome sequence of Corynebacterium casei LMG S-19264T (=DSM 44701T), isolated from a smear-ripened cheese.</title>
        <authorList>
            <consortium name="US DOE Joint Genome Institute (JGI-PGF)"/>
            <person name="Walter F."/>
            <person name="Albersmeier A."/>
            <person name="Kalinowski J."/>
            <person name="Ruckert C."/>
        </authorList>
    </citation>
    <scope>NUCLEOTIDE SEQUENCE</scope>
    <source>
        <strain evidence="8">CGMCC 1.8984</strain>
    </source>
</reference>
<evidence type="ECO:0000256" key="3">
    <source>
        <dbReference type="ARBA" id="ARBA00023125"/>
    </source>
</evidence>
<evidence type="ECO:0000256" key="1">
    <source>
        <dbReference type="ARBA" id="ARBA00022491"/>
    </source>
</evidence>
<dbReference type="InterPro" id="IPR036271">
    <property type="entry name" value="Tet_transcr_reg_TetR-rel_C_sf"/>
</dbReference>
<feature type="region of interest" description="Disordered" evidence="6">
    <location>
        <begin position="1"/>
        <end position="31"/>
    </location>
</feature>